<reference evidence="2 3" key="1">
    <citation type="journal article" date="2015" name="Antonie Van Leeuwenhoek">
        <title>Bosea vaviloviae sp. nov., a new species of slow-growing rhizobia isolated from nodules of the relict species Vavilovia formosa (Stev.) Fed.</title>
        <authorList>
            <person name="Safronova V.I."/>
            <person name="Kuznetsova I.G."/>
            <person name="Sazanova A.L."/>
            <person name="Kimeklis A.K."/>
            <person name="Belimov A.A."/>
            <person name="Andronov E.E."/>
            <person name="Pinaev A.G."/>
            <person name="Chizhevskaya E.P."/>
            <person name="Pukhaev A.R."/>
            <person name="Popov K.P."/>
            <person name="Willems A."/>
            <person name="Tikhonovich I.A."/>
        </authorList>
    </citation>
    <scope>NUCLEOTIDE SEQUENCE [LARGE SCALE GENOMIC DNA]</scope>
    <source>
        <strain evidence="2 3">Vaf18</strain>
    </source>
</reference>
<dbReference type="STRING" id="1526658.BHK69_25540"/>
<feature type="domain" description="MlaB-like STAS" evidence="1">
    <location>
        <begin position="19"/>
        <end position="95"/>
    </location>
</feature>
<gene>
    <name evidence="2" type="ORF">BHK69_25540</name>
</gene>
<dbReference type="InterPro" id="IPR036513">
    <property type="entry name" value="STAS_dom_sf"/>
</dbReference>
<dbReference type="AlphaFoldDB" id="A0A1D7U7L0"/>
<accession>A0A1D7U7L0</accession>
<evidence type="ECO:0000259" key="1">
    <source>
        <dbReference type="Pfam" id="PF13466"/>
    </source>
</evidence>
<dbReference type="Pfam" id="PF13466">
    <property type="entry name" value="STAS_2"/>
    <property type="match status" value="1"/>
</dbReference>
<sequence>MLRGTFMGRAAVVITVSLPPFLGRSEAAAFRNQLLVALEQKESVSVECAGAGPFPSLWVQLLHSAALSAKARGLSVSLKAASEECRKSLQAIGFDPARSALVLE</sequence>
<evidence type="ECO:0000313" key="2">
    <source>
        <dbReference type="EMBL" id="AOO83360.1"/>
    </source>
</evidence>
<dbReference type="Gene3D" id="3.30.750.24">
    <property type="entry name" value="STAS domain"/>
    <property type="match status" value="1"/>
</dbReference>
<dbReference type="InterPro" id="IPR058548">
    <property type="entry name" value="MlaB-like_STAS"/>
</dbReference>
<dbReference type="KEGG" id="bvv:BHK69_25540"/>
<name>A0A1D7U7L0_9HYPH</name>
<proteinExistence type="predicted"/>
<dbReference type="Proteomes" id="UP000094969">
    <property type="component" value="Chromosome"/>
</dbReference>
<keyword evidence="3" id="KW-1185">Reference proteome</keyword>
<protein>
    <recommendedName>
        <fullName evidence="1">MlaB-like STAS domain-containing protein</fullName>
    </recommendedName>
</protein>
<evidence type="ECO:0000313" key="3">
    <source>
        <dbReference type="Proteomes" id="UP000094969"/>
    </source>
</evidence>
<dbReference type="EMBL" id="CP017147">
    <property type="protein sequence ID" value="AOO83360.1"/>
    <property type="molecule type" value="Genomic_DNA"/>
</dbReference>
<organism evidence="2 3">
    <name type="scientific">Bosea vaviloviae</name>
    <dbReference type="NCBI Taxonomy" id="1526658"/>
    <lineage>
        <taxon>Bacteria</taxon>
        <taxon>Pseudomonadati</taxon>
        <taxon>Pseudomonadota</taxon>
        <taxon>Alphaproteobacteria</taxon>
        <taxon>Hyphomicrobiales</taxon>
        <taxon>Boseaceae</taxon>
        <taxon>Bosea</taxon>
    </lineage>
</organism>